<organism evidence="1 2">
    <name type="scientific">Sphingomonas arvum</name>
    <dbReference type="NCBI Taxonomy" id="2992113"/>
    <lineage>
        <taxon>Bacteria</taxon>
        <taxon>Pseudomonadati</taxon>
        <taxon>Pseudomonadota</taxon>
        <taxon>Alphaproteobacteria</taxon>
        <taxon>Sphingomonadales</taxon>
        <taxon>Sphingomonadaceae</taxon>
        <taxon>Sphingomonas</taxon>
    </lineage>
</organism>
<keyword evidence="2" id="KW-1185">Reference proteome</keyword>
<comment type="caution">
    <text evidence="1">The sequence shown here is derived from an EMBL/GenBank/DDBJ whole genome shotgun (WGS) entry which is preliminary data.</text>
</comment>
<protein>
    <submittedName>
        <fullName evidence="1">Uncharacterized protein</fullName>
    </submittedName>
</protein>
<reference evidence="1 2" key="1">
    <citation type="submission" date="2022-10" db="EMBL/GenBank/DDBJ databases">
        <title>Sphingomonas sp.</title>
        <authorList>
            <person name="Jin C."/>
        </authorList>
    </citation>
    <scope>NUCLEOTIDE SEQUENCE [LARGE SCALE GENOMIC DNA]</scope>
    <source>
        <strain evidence="1 2">BN140010</strain>
    </source>
</reference>
<proteinExistence type="predicted"/>
<evidence type="ECO:0000313" key="1">
    <source>
        <dbReference type="EMBL" id="MCW3797970.1"/>
    </source>
</evidence>
<gene>
    <name evidence="1" type="ORF">OMW55_09160</name>
</gene>
<dbReference type="RefSeq" id="WP_264882580.1">
    <property type="nucleotide sequence ID" value="NZ_JAPDOB010000002.1"/>
</dbReference>
<sequence>MNAPVTAIQKPPFDDYTAMMAHAEQWRGECIQHFAELEQIIETLLIGLKGTGKGARKIKTGEPVGSAFGQLRELTGEKGLFGAKAGALSASLGKLAPDFEWRAHLTHGMLKVWEGRGAKWLLTFAHRPVGGETIRMHAQTWAEACDMRDRLAKAVQVVRAQAGSLRAAETLA</sequence>
<name>A0ABT3JFW3_9SPHN</name>
<evidence type="ECO:0000313" key="2">
    <source>
        <dbReference type="Proteomes" id="UP001526246"/>
    </source>
</evidence>
<accession>A0ABT3JFW3</accession>
<dbReference type="Proteomes" id="UP001526246">
    <property type="component" value="Unassembled WGS sequence"/>
</dbReference>
<dbReference type="EMBL" id="JAPDOB010000002">
    <property type="protein sequence ID" value="MCW3797970.1"/>
    <property type="molecule type" value="Genomic_DNA"/>
</dbReference>